<evidence type="ECO:0000259" key="1">
    <source>
        <dbReference type="Pfam" id="PF00144"/>
    </source>
</evidence>
<dbReference type="OrthoDB" id="9793489at2"/>
<name>A0A4Q1KWW0_9FLAO</name>
<organism evidence="2 3">
    <name type="scientific">Flavobacterium piscinae</name>
    <dbReference type="NCBI Taxonomy" id="2506424"/>
    <lineage>
        <taxon>Bacteria</taxon>
        <taxon>Pseudomonadati</taxon>
        <taxon>Bacteroidota</taxon>
        <taxon>Flavobacteriia</taxon>
        <taxon>Flavobacteriales</taxon>
        <taxon>Flavobacteriaceae</taxon>
        <taxon>Flavobacterium</taxon>
    </lineage>
</organism>
<sequence length="572" mass="65761">MNSTKAFWICILLLFVNTKFSYGQEELIPEVKREKILKPNSEHVFTLNLNKGELVIFYITNYSSDLQFLAWNENNEIVEQTETFDGTDIPIFHARETGKYNIKITPLHQLKDAIKYNLQLKVIKSNTNDKAEIISKLLKSFYPKNEPGSCVSIMYEGKVILQECYGLSNISYQSKNNEQTLFNLASVSKQFTAYGISLLSSKGLISLNDDIRKFIPELPEYSKPIKIENLLNHTGGFYENDFPLALAGYDNSFIPKEKEFQFIYSNKDVLFNSGEQFQYSNTGYVLLAEIISRVTKMKFNQWMSENVFIPIGMSSTLVLDDMNTVVINKAESYVKSKDGEYIISPVNFDAPGPGNILTNIDDLTKWITHIDSISKESTLYNKKTFLNNGEEVNYIFGNFYSSFKGNKMISHLGLTSGYRTSLARFPEKNISVALLANNGMWKTYDLASEIFEIMLSDEIQLEKLKATIFEKESNKKVTSSEKKPLQNTNLEKLTGFYYSDKIQTYFQVTMENGNLFLSNFFNPQIRLTNTNINEFSSDVWYLNKIKFNENDDKTSMTIFNDRDTAAIKFFKQ</sequence>
<dbReference type="SUPFAM" id="SSF56601">
    <property type="entry name" value="beta-lactamase/transpeptidase-like"/>
    <property type="match status" value="1"/>
</dbReference>
<dbReference type="EMBL" id="SBKQ01000002">
    <property type="protein sequence ID" value="RXR34798.1"/>
    <property type="molecule type" value="Genomic_DNA"/>
</dbReference>
<protein>
    <submittedName>
        <fullName evidence="2">Class A beta-lactamase-related serine hydrolase</fullName>
    </submittedName>
</protein>
<comment type="caution">
    <text evidence="2">The sequence shown here is derived from an EMBL/GenBank/DDBJ whole genome shotgun (WGS) entry which is preliminary data.</text>
</comment>
<dbReference type="InterPro" id="IPR050491">
    <property type="entry name" value="AmpC-like"/>
</dbReference>
<proteinExistence type="predicted"/>
<dbReference type="PANTHER" id="PTHR46825">
    <property type="entry name" value="D-ALANYL-D-ALANINE-CARBOXYPEPTIDASE/ENDOPEPTIDASE AMPH"/>
    <property type="match status" value="1"/>
</dbReference>
<dbReference type="RefSeq" id="WP_129463205.1">
    <property type="nucleotide sequence ID" value="NZ_JACSXZ010000001.1"/>
</dbReference>
<evidence type="ECO:0000313" key="3">
    <source>
        <dbReference type="Proteomes" id="UP000289734"/>
    </source>
</evidence>
<dbReference type="Pfam" id="PF00144">
    <property type="entry name" value="Beta-lactamase"/>
    <property type="match status" value="1"/>
</dbReference>
<accession>A0A4Q1KWW0</accession>
<evidence type="ECO:0000313" key="2">
    <source>
        <dbReference type="EMBL" id="RXR34798.1"/>
    </source>
</evidence>
<dbReference type="GO" id="GO:0016787">
    <property type="term" value="F:hydrolase activity"/>
    <property type="evidence" value="ECO:0007669"/>
    <property type="project" value="UniProtKB-KW"/>
</dbReference>
<dbReference type="AlphaFoldDB" id="A0A4Q1KWW0"/>
<reference evidence="3" key="1">
    <citation type="submission" date="2019-01" db="EMBL/GenBank/DDBJ databases">
        <title>Cytophagaceae bacterium strain CAR-16.</title>
        <authorList>
            <person name="Chen W.-M."/>
        </authorList>
    </citation>
    <scope>NUCLEOTIDE SEQUENCE [LARGE SCALE GENOMIC DNA]</scope>
    <source>
        <strain evidence="3">ICH-30</strain>
    </source>
</reference>
<dbReference type="Gene3D" id="3.40.710.10">
    <property type="entry name" value="DD-peptidase/beta-lactamase superfamily"/>
    <property type="match status" value="1"/>
</dbReference>
<gene>
    <name evidence="2" type="ORF">EQG68_02495</name>
</gene>
<feature type="domain" description="Beta-lactamase-related" evidence="1">
    <location>
        <begin position="146"/>
        <end position="438"/>
    </location>
</feature>
<keyword evidence="2" id="KW-0378">Hydrolase</keyword>
<dbReference type="Proteomes" id="UP000289734">
    <property type="component" value="Unassembled WGS sequence"/>
</dbReference>
<dbReference type="InterPro" id="IPR001466">
    <property type="entry name" value="Beta-lactam-related"/>
</dbReference>
<keyword evidence="3" id="KW-1185">Reference proteome</keyword>
<dbReference type="InterPro" id="IPR012338">
    <property type="entry name" value="Beta-lactam/transpept-like"/>
</dbReference>
<dbReference type="PANTHER" id="PTHR46825:SF9">
    <property type="entry name" value="BETA-LACTAMASE-RELATED DOMAIN-CONTAINING PROTEIN"/>
    <property type="match status" value="1"/>
</dbReference>